<dbReference type="GO" id="GO:0005886">
    <property type="term" value="C:plasma membrane"/>
    <property type="evidence" value="ECO:0007669"/>
    <property type="project" value="UniProtKB-SubCell"/>
</dbReference>
<dbReference type="NCBIfam" id="TIGR03426">
    <property type="entry name" value="shape_MreD"/>
    <property type="match status" value="1"/>
</dbReference>
<dbReference type="AlphaFoldDB" id="A0A2I1P9M9"/>
<evidence type="ECO:0000256" key="6">
    <source>
        <dbReference type="ARBA" id="ARBA00022989"/>
    </source>
</evidence>
<dbReference type="RefSeq" id="WP_070706250.1">
    <property type="nucleotide sequence ID" value="NZ_JBHLVH010000004.1"/>
</dbReference>
<dbReference type="Pfam" id="PF04093">
    <property type="entry name" value="MreD"/>
    <property type="match status" value="1"/>
</dbReference>
<feature type="transmembrane region" description="Helical" evidence="8">
    <location>
        <begin position="133"/>
        <end position="152"/>
    </location>
</feature>
<dbReference type="OrthoDB" id="5149616at2"/>
<comment type="similarity">
    <text evidence="2">Belongs to the MreD family.</text>
</comment>
<accession>A0A2I1P9M9</accession>
<keyword evidence="7 8" id="KW-0472">Membrane</keyword>
<feature type="transmembrane region" description="Helical" evidence="8">
    <location>
        <begin position="97"/>
        <end position="121"/>
    </location>
</feature>
<dbReference type="GO" id="GO:0008360">
    <property type="term" value="P:regulation of cell shape"/>
    <property type="evidence" value="ECO:0007669"/>
    <property type="project" value="UniProtKB-KW"/>
</dbReference>
<keyword evidence="5" id="KW-0133">Cell shape</keyword>
<gene>
    <name evidence="9" type="primary">mreD</name>
    <name evidence="9" type="ORF">CYJ76_08400</name>
</gene>
<evidence type="ECO:0000256" key="4">
    <source>
        <dbReference type="ARBA" id="ARBA00022692"/>
    </source>
</evidence>
<feature type="transmembrane region" description="Helical" evidence="8">
    <location>
        <begin position="69"/>
        <end position="90"/>
    </location>
</feature>
<evidence type="ECO:0000256" key="2">
    <source>
        <dbReference type="ARBA" id="ARBA00007776"/>
    </source>
</evidence>
<name>A0A2I1P9M9_9MICO</name>
<keyword evidence="3" id="KW-1003">Cell membrane</keyword>
<keyword evidence="6 8" id="KW-1133">Transmembrane helix</keyword>
<evidence type="ECO:0000313" key="10">
    <source>
        <dbReference type="Proteomes" id="UP000234206"/>
    </source>
</evidence>
<protein>
    <submittedName>
        <fullName evidence="9">Rod shape-determining protein MreD</fullName>
    </submittedName>
</protein>
<keyword evidence="10" id="KW-1185">Reference proteome</keyword>
<comment type="subcellular location">
    <subcellularLocation>
        <location evidence="1">Cell membrane</location>
        <topology evidence="1">Multi-pass membrane protein</topology>
    </subcellularLocation>
</comment>
<evidence type="ECO:0000256" key="1">
    <source>
        <dbReference type="ARBA" id="ARBA00004651"/>
    </source>
</evidence>
<evidence type="ECO:0000313" key="9">
    <source>
        <dbReference type="EMBL" id="PKZ41302.1"/>
    </source>
</evidence>
<dbReference type="InterPro" id="IPR007227">
    <property type="entry name" value="Cell_shape_determining_MreD"/>
</dbReference>
<feature type="transmembrane region" description="Helical" evidence="8">
    <location>
        <begin position="34"/>
        <end position="57"/>
    </location>
</feature>
<sequence>MRFMIGLIRVVAMVLLAVVTTGLLPRVSFPAPDLLLLVVLAVALLRGARSGLVWGLVAGWLVDLVPPGAGVAGATALTYGLVAWAAGSFAATVRRSWLLTSVTVAVAALAVQGVRWVMALALQKPTGDTVDPWAWLLTALLGVVVVPTLMHLENAALTRNAT</sequence>
<dbReference type="EMBL" id="PKIZ01000015">
    <property type="protein sequence ID" value="PKZ41302.1"/>
    <property type="molecule type" value="Genomic_DNA"/>
</dbReference>
<feature type="transmembrane region" description="Helical" evidence="8">
    <location>
        <begin position="6"/>
        <end position="27"/>
    </location>
</feature>
<proteinExistence type="inferred from homology"/>
<dbReference type="Proteomes" id="UP000234206">
    <property type="component" value="Unassembled WGS sequence"/>
</dbReference>
<evidence type="ECO:0000256" key="8">
    <source>
        <dbReference type="SAM" id="Phobius"/>
    </source>
</evidence>
<evidence type="ECO:0000256" key="3">
    <source>
        <dbReference type="ARBA" id="ARBA00022475"/>
    </source>
</evidence>
<evidence type="ECO:0000256" key="5">
    <source>
        <dbReference type="ARBA" id="ARBA00022960"/>
    </source>
</evidence>
<keyword evidence="4 8" id="KW-0812">Transmembrane</keyword>
<reference evidence="9 10" key="1">
    <citation type="submission" date="2017-12" db="EMBL/GenBank/DDBJ databases">
        <title>Phylogenetic diversity of female urinary microbiome.</title>
        <authorList>
            <person name="Thomas-White K."/>
            <person name="Wolfe A.J."/>
        </authorList>
    </citation>
    <scope>NUCLEOTIDE SEQUENCE [LARGE SCALE GENOMIC DNA]</scope>
    <source>
        <strain evidence="9 10">UMB1298</strain>
    </source>
</reference>
<comment type="caution">
    <text evidence="9">The sequence shown here is derived from an EMBL/GenBank/DDBJ whole genome shotgun (WGS) entry which is preliminary data.</text>
</comment>
<evidence type="ECO:0000256" key="7">
    <source>
        <dbReference type="ARBA" id="ARBA00023136"/>
    </source>
</evidence>
<organism evidence="9 10">
    <name type="scientific">Kytococcus schroeteri</name>
    <dbReference type="NCBI Taxonomy" id="138300"/>
    <lineage>
        <taxon>Bacteria</taxon>
        <taxon>Bacillati</taxon>
        <taxon>Actinomycetota</taxon>
        <taxon>Actinomycetes</taxon>
        <taxon>Micrococcales</taxon>
        <taxon>Kytococcaceae</taxon>
        <taxon>Kytococcus</taxon>
    </lineage>
</organism>